<evidence type="ECO:0000313" key="2">
    <source>
        <dbReference type="Proteomes" id="UP001186974"/>
    </source>
</evidence>
<name>A0ACC3DL88_9PEZI</name>
<gene>
    <name evidence="1" type="ORF">LTS18_010772</name>
</gene>
<keyword evidence="2" id="KW-1185">Reference proteome</keyword>
<comment type="caution">
    <text evidence="1">The sequence shown here is derived from an EMBL/GenBank/DDBJ whole genome shotgun (WGS) entry which is preliminary data.</text>
</comment>
<organism evidence="1 2">
    <name type="scientific">Coniosporium uncinatum</name>
    <dbReference type="NCBI Taxonomy" id="93489"/>
    <lineage>
        <taxon>Eukaryota</taxon>
        <taxon>Fungi</taxon>
        <taxon>Dikarya</taxon>
        <taxon>Ascomycota</taxon>
        <taxon>Pezizomycotina</taxon>
        <taxon>Dothideomycetes</taxon>
        <taxon>Dothideomycetes incertae sedis</taxon>
        <taxon>Coniosporium</taxon>
    </lineage>
</organism>
<evidence type="ECO:0000313" key="1">
    <source>
        <dbReference type="EMBL" id="KAK3077268.1"/>
    </source>
</evidence>
<proteinExistence type="predicted"/>
<dbReference type="Proteomes" id="UP001186974">
    <property type="component" value="Unassembled WGS sequence"/>
</dbReference>
<feature type="non-terminal residue" evidence="1">
    <location>
        <position position="55"/>
    </location>
</feature>
<sequence>MGSKTNIFGCPRGEGPPIEPTPLPLATVMEGLIVVASPHAEVFKLPMELLDIITR</sequence>
<dbReference type="EMBL" id="JAWDJW010003038">
    <property type="protein sequence ID" value="KAK3077268.1"/>
    <property type="molecule type" value="Genomic_DNA"/>
</dbReference>
<accession>A0ACC3DL88</accession>
<protein>
    <submittedName>
        <fullName evidence="1">Uncharacterized protein</fullName>
    </submittedName>
</protein>
<reference evidence="1" key="1">
    <citation type="submission" date="2024-09" db="EMBL/GenBank/DDBJ databases">
        <title>Black Yeasts Isolated from many extreme environments.</title>
        <authorList>
            <person name="Coleine C."/>
            <person name="Stajich J.E."/>
            <person name="Selbmann L."/>
        </authorList>
    </citation>
    <scope>NUCLEOTIDE SEQUENCE</scope>
    <source>
        <strain evidence="1">CCFEE 5737</strain>
    </source>
</reference>